<comment type="caution">
    <text evidence="5">The sequence shown here is derived from an EMBL/GenBank/DDBJ whole genome shotgun (WGS) entry which is preliminary data.</text>
</comment>
<dbReference type="Gene3D" id="1.10.10.10">
    <property type="entry name" value="Winged helix-like DNA-binding domain superfamily/Winged helix DNA-binding domain"/>
    <property type="match status" value="1"/>
</dbReference>
<dbReference type="EMBL" id="JBDIME010000043">
    <property type="protein sequence ID" value="MEN2793296.1"/>
    <property type="molecule type" value="Genomic_DNA"/>
</dbReference>
<evidence type="ECO:0000256" key="3">
    <source>
        <dbReference type="ARBA" id="ARBA00023163"/>
    </source>
</evidence>
<dbReference type="SMART" id="SM00418">
    <property type="entry name" value="HTH_ARSR"/>
    <property type="match status" value="1"/>
</dbReference>
<evidence type="ECO:0000259" key="4">
    <source>
        <dbReference type="PROSITE" id="PS50987"/>
    </source>
</evidence>
<dbReference type="PANTHER" id="PTHR43132:SF6">
    <property type="entry name" value="HTH-TYPE TRANSCRIPTIONAL REPRESSOR CZRA"/>
    <property type="match status" value="1"/>
</dbReference>
<evidence type="ECO:0000313" key="6">
    <source>
        <dbReference type="Proteomes" id="UP001419910"/>
    </source>
</evidence>
<keyword evidence="3" id="KW-0804">Transcription</keyword>
<evidence type="ECO:0000256" key="1">
    <source>
        <dbReference type="ARBA" id="ARBA00023015"/>
    </source>
</evidence>
<keyword evidence="6" id="KW-1185">Reference proteome</keyword>
<dbReference type="PANTHER" id="PTHR43132">
    <property type="entry name" value="ARSENICAL RESISTANCE OPERON REPRESSOR ARSR-RELATED"/>
    <property type="match status" value="1"/>
</dbReference>
<proteinExistence type="predicted"/>
<protein>
    <submittedName>
        <fullName evidence="5">Metalloregulator ArsR/SmtB family transcription factor</fullName>
    </submittedName>
</protein>
<sequence length="104" mass="11543">MISSEATKALYDNAAEIAERLRVMANRDRLIMLCRLTAGEASVSELVAFTGLSQSSVSQHLAVLREAGAVRVRREQQTRHYSLHDPRIYRMIEALCSASRPIGA</sequence>
<dbReference type="NCBIfam" id="NF033788">
    <property type="entry name" value="HTH_metalloreg"/>
    <property type="match status" value="1"/>
</dbReference>
<keyword evidence="1" id="KW-0805">Transcription regulation</keyword>
<feature type="domain" description="HTH arsR-type" evidence="4">
    <location>
        <begin position="9"/>
        <end position="103"/>
    </location>
</feature>
<dbReference type="PROSITE" id="PS50987">
    <property type="entry name" value="HTH_ARSR_2"/>
    <property type="match status" value="1"/>
</dbReference>
<dbReference type="Proteomes" id="UP001419910">
    <property type="component" value="Unassembled WGS sequence"/>
</dbReference>
<dbReference type="SUPFAM" id="SSF46785">
    <property type="entry name" value="Winged helix' DNA-binding domain"/>
    <property type="match status" value="1"/>
</dbReference>
<dbReference type="Pfam" id="PF01022">
    <property type="entry name" value="HTH_5"/>
    <property type="match status" value="1"/>
</dbReference>
<name>A0ABU9YBV8_9SPHN</name>
<evidence type="ECO:0000313" key="5">
    <source>
        <dbReference type="EMBL" id="MEN2793296.1"/>
    </source>
</evidence>
<dbReference type="InterPro" id="IPR011991">
    <property type="entry name" value="ArsR-like_HTH"/>
</dbReference>
<gene>
    <name evidence="5" type="ORF">ABC974_26995</name>
</gene>
<dbReference type="InterPro" id="IPR001845">
    <property type="entry name" value="HTH_ArsR_DNA-bd_dom"/>
</dbReference>
<dbReference type="RefSeq" id="WP_343889939.1">
    <property type="nucleotide sequence ID" value="NZ_BAAAEH010000027.1"/>
</dbReference>
<keyword evidence="2" id="KW-0238">DNA-binding</keyword>
<accession>A0ABU9YBV8</accession>
<evidence type="ECO:0000256" key="2">
    <source>
        <dbReference type="ARBA" id="ARBA00023125"/>
    </source>
</evidence>
<reference evidence="5 6" key="1">
    <citation type="submission" date="2024-05" db="EMBL/GenBank/DDBJ databases">
        <authorList>
            <person name="Liu Q."/>
            <person name="Xin Y.-H."/>
        </authorList>
    </citation>
    <scope>NUCLEOTIDE SEQUENCE [LARGE SCALE GENOMIC DNA]</scope>
    <source>
        <strain evidence="5 6">CGMCC 1.10181</strain>
    </source>
</reference>
<dbReference type="InterPro" id="IPR051011">
    <property type="entry name" value="Metal_resp_trans_reg"/>
</dbReference>
<organism evidence="5 6">
    <name type="scientific">Sphingomonas oligophenolica</name>
    <dbReference type="NCBI Taxonomy" id="301154"/>
    <lineage>
        <taxon>Bacteria</taxon>
        <taxon>Pseudomonadati</taxon>
        <taxon>Pseudomonadota</taxon>
        <taxon>Alphaproteobacteria</taxon>
        <taxon>Sphingomonadales</taxon>
        <taxon>Sphingomonadaceae</taxon>
        <taxon>Sphingomonas</taxon>
    </lineage>
</organism>
<dbReference type="PRINTS" id="PR00778">
    <property type="entry name" value="HTHARSR"/>
</dbReference>
<dbReference type="CDD" id="cd00090">
    <property type="entry name" value="HTH_ARSR"/>
    <property type="match status" value="1"/>
</dbReference>
<dbReference type="InterPro" id="IPR036390">
    <property type="entry name" value="WH_DNA-bd_sf"/>
</dbReference>
<dbReference type="InterPro" id="IPR036388">
    <property type="entry name" value="WH-like_DNA-bd_sf"/>
</dbReference>